<reference evidence="2" key="1">
    <citation type="submission" date="2021-05" db="EMBL/GenBank/DDBJ databases">
        <authorList>
            <person name="Kaiqin L."/>
            <person name="Jian G."/>
        </authorList>
    </citation>
    <scope>NUCLEOTIDE SEQUENCE</scope>
    <source>
        <strain evidence="2">HDS5</strain>
    </source>
</reference>
<proteinExistence type="predicted"/>
<protein>
    <submittedName>
        <fullName evidence="2">Spore-associated protein A</fullName>
    </submittedName>
</protein>
<organism evidence="2 3">
    <name type="scientific">Nocardiopsis eucommiae</name>
    <dbReference type="NCBI Taxonomy" id="2831970"/>
    <lineage>
        <taxon>Bacteria</taxon>
        <taxon>Bacillati</taxon>
        <taxon>Actinomycetota</taxon>
        <taxon>Actinomycetes</taxon>
        <taxon>Streptosporangiales</taxon>
        <taxon>Nocardiopsidaceae</taxon>
        <taxon>Nocardiopsis</taxon>
    </lineage>
</organism>
<sequence length="142" mass="14452">MKNALRKTAAVALALGISVSGVFATAAPASAASAIATYGNECGSGYKVVNHRNIGSKGTVFLTYNSSNGNNCVVTKRVSTGTAVLMEAGLKIGSSGNHYDKYEAGHFTSYAGPIYLSAAGKCVSWMGRISGTEGKATDTNCG</sequence>
<evidence type="ECO:0000313" key="2">
    <source>
        <dbReference type="EMBL" id="QVJ01744.1"/>
    </source>
</evidence>
<dbReference type="AlphaFoldDB" id="A0A975QKS8"/>
<accession>A0A975QKS8</accession>
<keyword evidence="1" id="KW-0732">Signal</keyword>
<feature type="chain" id="PRO_5037869130" evidence="1">
    <location>
        <begin position="32"/>
        <end position="142"/>
    </location>
</feature>
<evidence type="ECO:0000313" key="3">
    <source>
        <dbReference type="Proteomes" id="UP000682416"/>
    </source>
</evidence>
<keyword evidence="3" id="KW-1185">Reference proteome</keyword>
<feature type="signal peptide" evidence="1">
    <location>
        <begin position="1"/>
        <end position="31"/>
    </location>
</feature>
<gene>
    <name evidence="2" type="ORF">KGD82_01350</name>
</gene>
<dbReference type="EMBL" id="CP074402">
    <property type="protein sequence ID" value="QVJ01744.1"/>
    <property type="molecule type" value="Genomic_DNA"/>
</dbReference>
<dbReference type="Proteomes" id="UP000682416">
    <property type="component" value="Chromosome"/>
</dbReference>
<dbReference type="KEGG" id="nec:KGD82_01350"/>
<name>A0A975QKS8_9ACTN</name>
<evidence type="ECO:0000256" key="1">
    <source>
        <dbReference type="SAM" id="SignalP"/>
    </source>
</evidence>